<organism evidence="2">
    <name type="scientific">uncultured Stenotrophomonas sp</name>
    <dbReference type="NCBI Taxonomy" id="165438"/>
    <lineage>
        <taxon>Bacteria</taxon>
        <taxon>Pseudomonadati</taxon>
        <taxon>Pseudomonadota</taxon>
        <taxon>Gammaproteobacteria</taxon>
        <taxon>Lysobacterales</taxon>
        <taxon>Lysobacteraceae</taxon>
        <taxon>Stenotrophomonas</taxon>
        <taxon>environmental samples</taxon>
    </lineage>
</organism>
<feature type="compositionally biased region" description="Polar residues" evidence="1">
    <location>
        <begin position="24"/>
        <end position="33"/>
    </location>
</feature>
<feature type="region of interest" description="Disordered" evidence="1">
    <location>
        <begin position="1"/>
        <end position="58"/>
    </location>
</feature>
<reference evidence="2" key="1">
    <citation type="submission" date="2016-03" db="EMBL/GenBank/DDBJ databases">
        <authorList>
            <person name="Ploux O."/>
        </authorList>
    </citation>
    <scope>NUCLEOTIDE SEQUENCE</scope>
    <source>
        <strain evidence="2">UC10</strain>
    </source>
</reference>
<proteinExistence type="predicted"/>
<name>A0A1Y5Q9I0_9GAMM</name>
<dbReference type="AlphaFoldDB" id="A0A1Y5Q9I0"/>
<feature type="compositionally biased region" description="Basic and acidic residues" evidence="1">
    <location>
        <begin position="34"/>
        <end position="58"/>
    </location>
</feature>
<evidence type="ECO:0000256" key="1">
    <source>
        <dbReference type="SAM" id="MobiDB-lite"/>
    </source>
</evidence>
<dbReference type="EMBL" id="FLTS01000001">
    <property type="protein sequence ID" value="SBV38046.1"/>
    <property type="molecule type" value="Genomic_DNA"/>
</dbReference>
<accession>A0A1Y5Q9I0</accession>
<sequence>MTRQHKTDQVRQQPRPGVEDQRRTNPARQASRTEPSHQKDVHDQRMLDREQEPEEPRD</sequence>
<evidence type="ECO:0000313" key="2">
    <source>
        <dbReference type="EMBL" id="SBV38046.1"/>
    </source>
</evidence>
<protein>
    <submittedName>
        <fullName evidence="2">Uncharacterized protein</fullName>
    </submittedName>
</protein>
<gene>
    <name evidence="2" type="ORF">STPYR_12996</name>
</gene>